<dbReference type="EMBL" id="CAXDID020000056">
    <property type="protein sequence ID" value="CAL6007723.1"/>
    <property type="molecule type" value="Genomic_DNA"/>
</dbReference>
<dbReference type="Proteomes" id="UP001642409">
    <property type="component" value="Unassembled WGS sequence"/>
</dbReference>
<organism evidence="1">
    <name type="scientific">Hexamita inflata</name>
    <dbReference type="NCBI Taxonomy" id="28002"/>
    <lineage>
        <taxon>Eukaryota</taxon>
        <taxon>Metamonada</taxon>
        <taxon>Diplomonadida</taxon>
        <taxon>Hexamitidae</taxon>
        <taxon>Hexamitinae</taxon>
        <taxon>Hexamita</taxon>
    </lineage>
</organism>
<keyword evidence="3" id="KW-1185">Reference proteome</keyword>
<dbReference type="EMBL" id="CATOUU010000341">
    <property type="protein sequence ID" value="CAI9925351.1"/>
    <property type="molecule type" value="Genomic_DNA"/>
</dbReference>
<evidence type="ECO:0000313" key="2">
    <source>
        <dbReference type="EMBL" id="CAL6007723.1"/>
    </source>
</evidence>
<sequence length="198" mass="23346">MRQRKLEQSLSASSLNPQQQQTFSRLILSVKPRISPLLAESIIYMTETLINQEKQNKSSQLVEDLNEQLLQTSFDTLKFKEFLSQVTNILNVILSPENEITFKNVLQKLKTLHLNPETAQTFALENIIIKMKEEKKSYELEKWAQTQILKRTSEQLNKITIENNELKEKIKKRSRGEREKEKDKLIVYLWQEINSLKK</sequence>
<evidence type="ECO:0000313" key="1">
    <source>
        <dbReference type="EMBL" id="CAI9925351.1"/>
    </source>
</evidence>
<name>A0AA86NTR2_9EUKA</name>
<dbReference type="AlphaFoldDB" id="A0AA86NTR2"/>
<proteinExistence type="predicted"/>
<comment type="caution">
    <text evidence="1">The sequence shown here is derived from an EMBL/GenBank/DDBJ whole genome shotgun (WGS) entry which is preliminary data.</text>
</comment>
<reference evidence="1" key="1">
    <citation type="submission" date="2023-06" db="EMBL/GenBank/DDBJ databases">
        <authorList>
            <person name="Kurt Z."/>
        </authorList>
    </citation>
    <scope>NUCLEOTIDE SEQUENCE</scope>
</reference>
<reference evidence="2 3" key="2">
    <citation type="submission" date="2024-07" db="EMBL/GenBank/DDBJ databases">
        <authorList>
            <person name="Akdeniz Z."/>
        </authorList>
    </citation>
    <scope>NUCLEOTIDE SEQUENCE [LARGE SCALE GENOMIC DNA]</scope>
</reference>
<protein>
    <submittedName>
        <fullName evidence="2">Hypothetical_protein</fullName>
    </submittedName>
</protein>
<accession>A0AA86NTR2</accession>
<evidence type="ECO:0000313" key="3">
    <source>
        <dbReference type="Proteomes" id="UP001642409"/>
    </source>
</evidence>
<gene>
    <name evidence="1" type="ORF">HINF_LOCUS12996</name>
    <name evidence="2" type="ORF">HINF_LOCUS20774</name>
</gene>